<reference evidence="3" key="1">
    <citation type="submission" date="2021-03" db="EMBL/GenBank/DDBJ databases">
        <title>Chromosome level genome of the anhydrobiotic midge Polypedilum vanderplanki.</title>
        <authorList>
            <person name="Yoshida Y."/>
            <person name="Kikawada T."/>
            <person name="Gusev O."/>
        </authorList>
    </citation>
    <scope>NUCLEOTIDE SEQUENCE</scope>
    <source>
        <strain evidence="3">NIAS01</strain>
        <tissue evidence="3">Whole body or cell culture</tissue>
    </source>
</reference>
<name>A0A9J6BWB7_POLVA</name>
<keyword evidence="1" id="KW-1133">Transmembrane helix</keyword>
<sequence>MKFQYLILLIIICFQINHSNGENQKLKHPHEIDINHDEEIDIIKLSFDRKELNNDAVMYYLRLVKQIFTKQRFKRDPQSDEYYIGAMTLQITKLQYELLVNTDISSSLNLNEIDGLLEEIFKQSLEKDNFQYSATKILFEYYKQELIDSITSFSSPILWFVISIFVIFILSQFLHLSKVTYSATVLFLIFVFCAISYAMMYHDCLNDLEVEQMIQMSKEKSMNNPCKDYHREHESFWSSMKASIIGSAENDCLKHMRSTFKPSKKYCDPLDVFAKWSAKIQMSYFSSIIGEFFELLSSMTSSSSIFTKIVSWTASVAFFAFVLITLIKIVVQYSFQGFFGIISSSSSSQSNRKSSIELLNSKMDALLIENEHMKRELLVIRECSVERSIKNSSPPPSIKKIKLESIAETSQIIVEDNKELSILNDYK</sequence>
<gene>
    <name evidence="3" type="ORF">PVAND_003597</name>
</gene>
<keyword evidence="2" id="KW-0732">Signal</keyword>
<keyword evidence="4" id="KW-1185">Reference proteome</keyword>
<accession>A0A9J6BWB7</accession>
<comment type="caution">
    <text evidence="3">The sequence shown here is derived from an EMBL/GenBank/DDBJ whole genome shotgun (WGS) entry which is preliminary data.</text>
</comment>
<evidence type="ECO:0000313" key="4">
    <source>
        <dbReference type="Proteomes" id="UP001107558"/>
    </source>
</evidence>
<protein>
    <recommendedName>
        <fullName evidence="5">Chloride channel CLIC-like protein 1</fullName>
    </recommendedName>
</protein>
<dbReference type="OrthoDB" id="7791031at2759"/>
<evidence type="ECO:0000313" key="3">
    <source>
        <dbReference type="EMBL" id="KAG5673558.1"/>
    </source>
</evidence>
<keyword evidence="1" id="KW-0812">Transmembrane</keyword>
<evidence type="ECO:0000256" key="2">
    <source>
        <dbReference type="SAM" id="SignalP"/>
    </source>
</evidence>
<feature type="transmembrane region" description="Helical" evidence="1">
    <location>
        <begin position="181"/>
        <end position="200"/>
    </location>
</feature>
<dbReference type="Proteomes" id="UP001107558">
    <property type="component" value="Chromosome 3"/>
</dbReference>
<dbReference type="EMBL" id="JADBJN010000003">
    <property type="protein sequence ID" value="KAG5673558.1"/>
    <property type="molecule type" value="Genomic_DNA"/>
</dbReference>
<evidence type="ECO:0000256" key="1">
    <source>
        <dbReference type="SAM" id="Phobius"/>
    </source>
</evidence>
<proteinExistence type="predicted"/>
<organism evidence="3 4">
    <name type="scientific">Polypedilum vanderplanki</name>
    <name type="common">Sleeping chironomid midge</name>
    <dbReference type="NCBI Taxonomy" id="319348"/>
    <lineage>
        <taxon>Eukaryota</taxon>
        <taxon>Metazoa</taxon>
        <taxon>Ecdysozoa</taxon>
        <taxon>Arthropoda</taxon>
        <taxon>Hexapoda</taxon>
        <taxon>Insecta</taxon>
        <taxon>Pterygota</taxon>
        <taxon>Neoptera</taxon>
        <taxon>Endopterygota</taxon>
        <taxon>Diptera</taxon>
        <taxon>Nematocera</taxon>
        <taxon>Chironomoidea</taxon>
        <taxon>Chironomidae</taxon>
        <taxon>Chironominae</taxon>
        <taxon>Polypedilum</taxon>
        <taxon>Polypedilum</taxon>
    </lineage>
</organism>
<feature type="transmembrane region" description="Helical" evidence="1">
    <location>
        <begin position="157"/>
        <end position="174"/>
    </location>
</feature>
<keyword evidence="1" id="KW-0472">Membrane</keyword>
<feature type="signal peptide" evidence="2">
    <location>
        <begin position="1"/>
        <end position="21"/>
    </location>
</feature>
<feature type="transmembrane region" description="Helical" evidence="1">
    <location>
        <begin position="309"/>
        <end position="331"/>
    </location>
</feature>
<feature type="chain" id="PRO_5039888664" description="Chloride channel CLIC-like protein 1" evidence="2">
    <location>
        <begin position="22"/>
        <end position="427"/>
    </location>
</feature>
<dbReference type="AlphaFoldDB" id="A0A9J6BWB7"/>
<evidence type="ECO:0008006" key="5">
    <source>
        <dbReference type="Google" id="ProtNLM"/>
    </source>
</evidence>